<dbReference type="AlphaFoldDB" id="W9RM35"/>
<accession>W9RM35</accession>
<gene>
    <name evidence="1" type="ORF">L484_014666</name>
</gene>
<dbReference type="Proteomes" id="UP000030645">
    <property type="component" value="Unassembled WGS sequence"/>
</dbReference>
<sequence length="155" mass="17091">MKAYELGVPTSPLRTVSGWQAVAVGSEAFEKQAPSVEWGEKQQQRILVCDHHGMDGMDGMVMPHGCPCHASSFRRKSRGFMSAGFDLALIGAPSKLWLFTSASSSCSFVKRLNLVKNSVSMRLRPKRTCSGVECFGTFHIKRFSVIFLFLRGGLT</sequence>
<evidence type="ECO:0000313" key="1">
    <source>
        <dbReference type="EMBL" id="EXB97054.1"/>
    </source>
</evidence>
<dbReference type="EMBL" id="KE345255">
    <property type="protein sequence ID" value="EXB97054.1"/>
    <property type="molecule type" value="Genomic_DNA"/>
</dbReference>
<proteinExistence type="predicted"/>
<name>W9RM35_9ROSA</name>
<evidence type="ECO:0000313" key="2">
    <source>
        <dbReference type="Proteomes" id="UP000030645"/>
    </source>
</evidence>
<dbReference type="eggNOG" id="ENOG502SFNC">
    <property type="taxonomic scope" value="Eukaryota"/>
</dbReference>
<keyword evidence="2" id="KW-1185">Reference proteome</keyword>
<protein>
    <submittedName>
        <fullName evidence="1">Uncharacterized protein</fullName>
    </submittedName>
</protein>
<organism evidence="1 2">
    <name type="scientific">Morus notabilis</name>
    <dbReference type="NCBI Taxonomy" id="981085"/>
    <lineage>
        <taxon>Eukaryota</taxon>
        <taxon>Viridiplantae</taxon>
        <taxon>Streptophyta</taxon>
        <taxon>Embryophyta</taxon>
        <taxon>Tracheophyta</taxon>
        <taxon>Spermatophyta</taxon>
        <taxon>Magnoliopsida</taxon>
        <taxon>eudicotyledons</taxon>
        <taxon>Gunneridae</taxon>
        <taxon>Pentapetalae</taxon>
        <taxon>rosids</taxon>
        <taxon>fabids</taxon>
        <taxon>Rosales</taxon>
        <taxon>Moraceae</taxon>
        <taxon>Moreae</taxon>
        <taxon>Morus</taxon>
    </lineage>
</organism>
<reference evidence="2" key="1">
    <citation type="submission" date="2013-01" db="EMBL/GenBank/DDBJ databases">
        <title>Draft Genome Sequence of a Mulberry Tree, Morus notabilis C.K. Schneid.</title>
        <authorList>
            <person name="He N."/>
            <person name="Zhao S."/>
        </authorList>
    </citation>
    <scope>NUCLEOTIDE SEQUENCE</scope>
</reference>